<keyword evidence="3" id="KW-0998">Cell outer membrane</keyword>
<dbReference type="Proteomes" id="UP000275749">
    <property type="component" value="Unassembled WGS sequence"/>
</dbReference>
<dbReference type="PROSITE" id="PS51123">
    <property type="entry name" value="OMPA_2"/>
    <property type="match status" value="1"/>
</dbReference>
<evidence type="ECO:0000256" key="2">
    <source>
        <dbReference type="ARBA" id="ARBA00023136"/>
    </source>
</evidence>
<feature type="domain" description="OmpA-like" evidence="6">
    <location>
        <begin position="70"/>
        <end position="185"/>
    </location>
</feature>
<dbReference type="Gene3D" id="3.30.1330.60">
    <property type="entry name" value="OmpA-like domain"/>
    <property type="match status" value="1"/>
</dbReference>
<dbReference type="InterPro" id="IPR036737">
    <property type="entry name" value="OmpA-like_sf"/>
</dbReference>
<evidence type="ECO:0000256" key="1">
    <source>
        <dbReference type="ARBA" id="ARBA00004442"/>
    </source>
</evidence>
<organism evidence="7 8">
    <name type="scientific">Luteococcus japonicus</name>
    <dbReference type="NCBI Taxonomy" id="33984"/>
    <lineage>
        <taxon>Bacteria</taxon>
        <taxon>Bacillati</taxon>
        <taxon>Actinomycetota</taxon>
        <taxon>Actinomycetes</taxon>
        <taxon>Propionibacteriales</taxon>
        <taxon>Propionibacteriaceae</taxon>
        <taxon>Luteococcus</taxon>
    </lineage>
</organism>
<comment type="subcellular location">
    <subcellularLocation>
        <location evidence="1">Cell outer membrane</location>
    </subcellularLocation>
</comment>
<gene>
    <name evidence="7" type="ORF">EDD41_2663</name>
</gene>
<feature type="chain" id="PRO_5038641449" evidence="5">
    <location>
        <begin position="26"/>
        <end position="185"/>
    </location>
</feature>
<protein>
    <submittedName>
        <fullName evidence="7">Outer membrane protein OmpA-like peptidoglycan-associated protein</fullName>
    </submittedName>
</protein>
<dbReference type="SUPFAM" id="SSF103088">
    <property type="entry name" value="OmpA-like"/>
    <property type="match status" value="1"/>
</dbReference>
<evidence type="ECO:0000313" key="7">
    <source>
        <dbReference type="EMBL" id="ROR55397.1"/>
    </source>
</evidence>
<evidence type="ECO:0000256" key="4">
    <source>
        <dbReference type="PROSITE-ProRule" id="PRU00473"/>
    </source>
</evidence>
<dbReference type="InterPro" id="IPR006665">
    <property type="entry name" value="OmpA-like"/>
</dbReference>
<dbReference type="InterPro" id="IPR050330">
    <property type="entry name" value="Bact_OuterMem_StrucFunc"/>
</dbReference>
<dbReference type="InterPro" id="IPR006664">
    <property type="entry name" value="OMP_bac"/>
</dbReference>
<dbReference type="PANTHER" id="PTHR30329">
    <property type="entry name" value="STATOR ELEMENT OF FLAGELLAR MOTOR COMPLEX"/>
    <property type="match status" value="1"/>
</dbReference>
<proteinExistence type="predicted"/>
<evidence type="ECO:0000313" key="8">
    <source>
        <dbReference type="Proteomes" id="UP000275749"/>
    </source>
</evidence>
<dbReference type="GO" id="GO:0009279">
    <property type="term" value="C:cell outer membrane"/>
    <property type="evidence" value="ECO:0007669"/>
    <property type="project" value="UniProtKB-SubCell"/>
</dbReference>
<feature type="signal peptide" evidence="5">
    <location>
        <begin position="1"/>
        <end position="25"/>
    </location>
</feature>
<dbReference type="CDD" id="cd07185">
    <property type="entry name" value="OmpA_C-like"/>
    <property type="match status" value="1"/>
</dbReference>
<dbReference type="AlphaFoldDB" id="A0A3N1ZY39"/>
<dbReference type="PRINTS" id="PR01021">
    <property type="entry name" value="OMPADOMAIN"/>
</dbReference>
<accession>A0A3N1ZY39</accession>
<sequence length="185" mass="19812">MSRCSDLVRVLAVALGLAVTWPAIAHAETIAPTPLPAPDEYRTVPLAERSFPMTPVTQDLAGVARSAVAPSRIDVRIDANVAFAKDSAKIRPQAHTRLSEIARALASASPGKITITGHTDDLGSAEHGTVLSRQRAEAVRTALGTALDRHDVRVAGRGEDQPLVENRDEASRARNRRVEIGYRAT</sequence>
<keyword evidence="2 4" id="KW-0472">Membrane</keyword>
<dbReference type="RefSeq" id="WP_094763169.1">
    <property type="nucleotide sequence ID" value="NZ_RKHG01000001.1"/>
</dbReference>
<evidence type="ECO:0000259" key="6">
    <source>
        <dbReference type="PROSITE" id="PS51123"/>
    </source>
</evidence>
<reference evidence="7 8" key="1">
    <citation type="submission" date="2018-11" db="EMBL/GenBank/DDBJ databases">
        <title>Sequencing the genomes of 1000 actinobacteria strains.</title>
        <authorList>
            <person name="Klenk H.-P."/>
        </authorList>
    </citation>
    <scope>NUCLEOTIDE SEQUENCE [LARGE SCALE GENOMIC DNA]</scope>
    <source>
        <strain evidence="7 8">DSM 10546</strain>
    </source>
</reference>
<dbReference type="PANTHER" id="PTHR30329:SF21">
    <property type="entry name" value="LIPOPROTEIN YIAD-RELATED"/>
    <property type="match status" value="1"/>
</dbReference>
<evidence type="ECO:0000256" key="3">
    <source>
        <dbReference type="ARBA" id="ARBA00023237"/>
    </source>
</evidence>
<dbReference type="EMBL" id="RKHG01000001">
    <property type="protein sequence ID" value="ROR55397.1"/>
    <property type="molecule type" value="Genomic_DNA"/>
</dbReference>
<evidence type="ECO:0000256" key="5">
    <source>
        <dbReference type="SAM" id="SignalP"/>
    </source>
</evidence>
<name>A0A3N1ZY39_9ACTN</name>
<dbReference type="Pfam" id="PF00691">
    <property type="entry name" value="OmpA"/>
    <property type="match status" value="1"/>
</dbReference>
<keyword evidence="5" id="KW-0732">Signal</keyword>
<comment type="caution">
    <text evidence="7">The sequence shown here is derived from an EMBL/GenBank/DDBJ whole genome shotgun (WGS) entry which is preliminary data.</text>
</comment>